<dbReference type="InterPro" id="IPR036058">
    <property type="entry name" value="Kazal_dom_sf"/>
</dbReference>
<dbReference type="InterPro" id="IPR001239">
    <property type="entry name" value="Prot_inh_Kazal-m"/>
</dbReference>
<reference evidence="9 10" key="1">
    <citation type="submission" date="2019-09" db="EMBL/GenBank/DDBJ databases">
        <title>Bird 10,000 Genomes (B10K) Project - Family phase.</title>
        <authorList>
            <person name="Zhang G."/>
        </authorList>
    </citation>
    <scope>NUCLEOTIDE SEQUENCE [LARGE SCALE GENOMIC DNA]</scope>
    <source>
        <strain evidence="9">B10K-MSB-01</strain>
    </source>
</reference>
<feature type="non-terminal residue" evidence="9">
    <location>
        <position position="188"/>
    </location>
</feature>
<feature type="domain" description="Kazal-like" evidence="8">
    <location>
        <begin position="1"/>
        <end position="63"/>
    </location>
</feature>
<evidence type="ECO:0000256" key="1">
    <source>
        <dbReference type="ARBA" id="ARBA00004613"/>
    </source>
</evidence>
<dbReference type="GO" id="GO:0005576">
    <property type="term" value="C:extracellular region"/>
    <property type="evidence" value="ECO:0007669"/>
    <property type="project" value="UniProtKB-SubCell"/>
</dbReference>
<comment type="subcellular location">
    <subcellularLocation>
        <location evidence="1">Secreted</location>
    </subcellularLocation>
</comment>
<keyword evidence="7" id="KW-0325">Glycoprotein</keyword>
<dbReference type="PRINTS" id="PR00290">
    <property type="entry name" value="KAZALINHBTR"/>
</dbReference>
<organism evidence="9 10">
    <name type="scientific">Nothocercus julius</name>
    <dbReference type="NCBI Taxonomy" id="2585813"/>
    <lineage>
        <taxon>Eukaryota</taxon>
        <taxon>Metazoa</taxon>
        <taxon>Chordata</taxon>
        <taxon>Craniata</taxon>
        <taxon>Vertebrata</taxon>
        <taxon>Euteleostomi</taxon>
        <taxon>Archelosauria</taxon>
        <taxon>Archosauria</taxon>
        <taxon>Dinosauria</taxon>
        <taxon>Saurischia</taxon>
        <taxon>Theropoda</taxon>
        <taxon>Coelurosauria</taxon>
        <taxon>Aves</taxon>
        <taxon>Palaeognathae</taxon>
        <taxon>Tinamiformes</taxon>
        <taxon>Tinamidae</taxon>
        <taxon>Nothocercus</taxon>
    </lineage>
</organism>
<dbReference type="FunFam" id="3.30.60.30:FF:000037">
    <property type="entry name" value="Ovomucoid"/>
    <property type="match status" value="1"/>
</dbReference>
<dbReference type="GO" id="GO:0004867">
    <property type="term" value="F:serine-type endopeptidase inhibitor activity"/>
    <property type="evidence" value="ECO:0007669"/>
    <property type="project" value="UniProtKB-KW"/>
</dbReference>
<feature type="domain" description="Kazal-like" evidence="8">
    <location>
        <begin position="134"/>
        <end position="188"/>
    </location>
</feature>
<evidence type="ECO:0000256" key="2">
    <source>
        <dbReference type="ARBA" id="ARBA00022525"/>
    </source>
</evidence>
<keyword evidence="5" id="KW-0722">Serine protease inhibitor</keyword>
<evidence type="ECO:0000256" key="4">
    <source>
        <dbReference type="ARBA" id="ARBA00022737"/>
    </source>
</evidence>
<dbReference type="AlphaFoldDB" id="A0A7K7VY51"/>
<keyword evidence="3" id="KW-0646">Protease inhibitor</keyword>
<keyword evidence="2" id="KW-0964">Secreted</keyword>
<keyword evidence="4" id="KW-0677">Repeat</keyword>
<dbReference type="PANTHER" id="PTHR21312:SF28">
    <property type="entry name" value="OVOINHIBITOR-RELATED"/>
    <property type="match status" value="1"/>
</dbReference>
<gene>
    <name evidence="9" type="primary">Iovo</name>
    <name evidence="9" type="ORF">NOTJUL_R10043</name>
</gene>
<feature type="domain" description="Kazal-like" evidence="8">
    <location>
        <begin position="64"/>
        <end position="124"/>
    </location>
</feature>
<dbReference type="OrthoDB" id="126772at2759"/>
<name>A0A7K7VY51_9AVES</name>
<dbReference type="CDD" id="cd00104">
    <property type="entry name" value="KAZAL_FS"/>
    <property type="match status" value="1"/>
</dbReference>
<sequence>QVDCSKYPNTTNDEGKEVPLCPKTPSPVCGSNGVTYSSECLLCAYNVEYGSNISKDHDGECKVSDMQVDCSKYPNTTNEDGKEVPLCTKNYSPVCGTNGVTYDNECMLCAHNMCRQGFKPICYLCLHIFHIRLLFLQVDCSGYPKPACTLEYFPLCGSDNQTYSNKCAFCNAVVYVQTWITFVLLATS</sequence>
<keyword evidence="10" id="KW-1185">Reference proteome</keyword>
<dbReference type="InterPro" id="IPR002350">
    <property type="entry name" value="Kazal_dom"/>
</dbReference>
<dbReference type="PROSITE" id="PS00282">
    <property type="entry name" value="KAZAL_1"/>
    <property type="match status" value="2"/>
</dbReference>
<dbReference type="PANTHER" id="PTHR21312">
    <property type="entry name" value="SERINE PROTEASE INHIBITOR"/>
    <property type="match status" value="1"/>
</dbReference>
<keyword evidence="6" id="KW-1015">Disulfide bond</keyword>
<evidence type="ECO:0000259" key="8">
    <source>
        <dbReference type="PROSITE" id="PS51465"/>
    </source>
</evidence>
<dbReference type="EMBL" id="VZSV01000015">
    <property type="protein sequence ID" value="NXA46403.1"/>
    <property type="molecule type" value="Genomic_DNA"/>
</dbReference>
<dbReference type="SMART" id="SM00280">
    <property type="entry name" value="KAZAL"/>
    <property type="match status" value="3"/>
</dbReference>
<evidence type="ECO:0000256" key="7">
    <source>
        <dbReference type="ARBA" id="ARBA00023180"/>
    </source>
</evidence>
<proteinExistence type="predicted"/>
<protein>
    <submittedName>
        <fullName evidence="9">IOVO protein</fullName>
    </submittedName>
</protein>
<evidence type="ECO:0000256" key="5">
    <source>
        <dbReference type="ARBA" id="ARBA00022900"/>
    </source>
</evidence>
<dbReference type="Proteomes" id="UP000531559">
    <property type="component" value="Unassembled WGS sequence"/>
</dbReference>
<accession>A0A7K7VY51</accession>
<evidence type="ECO:0000256" key="6">
    <source>
        <dbReference type="ARBA" id="ARBA00023157"/>
    </source>
</evidence>
<evidence type="ECO:0000313" key="10">
    <source>
        <dbReference type="Proteomes" id="UP000531559"/>
    </source>
</evidence>
<dbReference type="PROSITE" id="PS51465">
    <property type="entry name" value="KAZAL_2"/>
    <property type="match status" value="3"/>
</dbReference>
<dbReference type="FunFam" id="3.30.60.30:FF:000036">
    <property type="entry name" value="Ovomucoid"/>
    <property type="match status" value="2"/>
</dbReference>
<dbReference type="SUPFAM" id="SSF100895">
    <property type="entry name" value="Kazal-type serine protease inhibitors"/>
    <property type="match status" value="3"/>
</dbReference>
<dbReference type="Pfam" id="PF00050">
    <property type="entry name" value="Kazal_1"/>
    <property type="match status" value="3"/>
</dbReference>
<comment type="caution">
    <text evidence="9">The sequence shown here is derived from an EMBL/GenBank/DDBJ whole genome shotgun (WGS) entry which is preliminary data.</text>
</comment>
<feature type="non-terminal residue" evidence="9">
    <location>
        <position position="1"/>
    </location>
</feature>
<evidence type="ECO:0000256" key="3">
    <source>
        <dbReference type="ARBA" id="ARBA00022690"/>
    </source>
</evidence>
<dbReference type="Gene3D" id="3.30.60.30">
    <property type="match status" value="3"/>
</dbReference>
<evidence type="ECO:0000313" key="9">
    <source>
        <dbReference type="EMBL" id="NXA46403.1"/>
    </source>
</evidence>